<name>A0A1S7TJ93_9HYPH</name>
<keyword evidence="2" id="KW-1185">Reference proteome</keyword>
<dbReference type="Proteomes" id="UP000192140">
    <property type="component" value="Unassembled WGS sequence"/>
</dbReference>
<dbReference type="AlphaFoldDB" id="A0A1S7TJ93"/>
<gene>
    <name evidence="1" type="ORF">AGR7A_Cc120192</name>
</gene>
<evidence type="ECO:0000313" key="1">
    <source>
        <dbReference type="EMBL" id="CVI54678.1"/>
    </source>
</evidence>
<comment type="caution">
    <text evidence="1">The sequence shown here is derived from an EMBL/GenBank/DDBJ whole genome shotgun (WGS) entry which is preliminary data.</text>
</comment>
<organism evidence="1 2">
    <name type="scientific">Agrobacterium deltaense NCPPB 1641</name>
    <dbReference type="NCBI Taxonomy" id="1183425"/>
    <lineage>
        <taxon>Bacteria</taxon>
        <taxon>Pseudomonadati</taxon>
        <taxon>Pseudomonadota</taxon>
        <taxon>Alphaproteobacteria</taxon>
        <taxon>Hyphomicrobiales</taxon>
        <taxon>Rhizobiaceae</taxon>
        <taxon>Rhizobium/Agrobacterium group</taxon>
        <taxon>Agrobacterium</taxon>
    </lineage>
</organism>
<evidence type="ECO:0000313" key="2">
    <source>
        <dbReference type="Proteomes" id="UP000192140"/>
    </source>
</evidence>
<sequence>MAVVVGPLEVFIESLKFEVLYSPTVVFVPSLNR</sequence>
<accession>A0A1S7TJ93</accession>
<proteinExistence type="predicted"/>
<protein>
    <submittedName>
        <fullName evidence="1">Uncharacterized protein</fullName>
    </submittedName>
</protein>
<reference evidence="1" key="1">
    <citation type="submission" date="2016-01" db="EMBL/GenBank/DDBJ databases">
        <authorList>
            <person name="Regsiter A."/>
            <person name="william w."/>
        </authorList>
    </citation>
    <scope>NUCLEOTIDE SEQUENCE</scope>
    <source>
        <strain evidence="1">NCPPB 1641</strain>
    </source>
</reference>
<dbReference type="EMBL" id="FCNP01000004">
    <property type="protein sequence ID" value="CVI54678.1"/>
    <property type="molecule type" value="Genomic_DNA"/>
</dbReference>